<evidence type="ECO:0000256" key="3">
    <source>
        <dbReference type="SAM" id="MobiDB-lite"/>
    </source>
</evidence>
<dbReference type="Gene3D" id="1.20.870.10">
    <property type="entry name" value="Son of sevenless (SoS) protein Chain: S domain 1"/>
    <property type="match status" value="1"/>
</dbReference>
<dbReference type="InterPro" id="IPR001895">
    <property type="entry name" value="RASGEF_cat_dom"/>
</dbReference>
<evidence type="ECO:0000256" key="1">
    <source>
        <dbReference type="ARBA" id="ARBA00022658"/>
    </source>
</evidence>
<name>A0A1B7TIX1_9ASCO</name>
<dbReference type="CDD" id="cd06224">
    <property type="entry name" value="REM"/>
    <property type="match status" value="1"/>
</dbReference>
<dbReference type="PROSITE" id="PS50212">
    <property type="entry name" value="RASGEF_NTER"/>
    <property type="match status" value="1"/>
</dbReference>
<dbReference type="Gene3D" id="1.10.840.10">
    <property type="entry name" value="Ras guanine-nucleotide exchange factors catalytic domain"/>
    <property type="match status" value="1"/>
</dbReference>
<dbReference type="GO" id="GO:0005085">
    <property type="term" value="F:guanyl-nucleotide exchange factor activity"/>
    <property type="evidence" value="ECO:0007669"/>
    <property type="project" value="UniProtKB-KW"/>
</dbReference>
<comment type="caution">
    <text evidence="6">The sequence shown here is derived from an EMBL/GenBank/DDBJ whole genome shotgun (WGS) entry which is preliminary data.</text>
</comment>
<dbReference type="Proteomes" id="UP000092321">
    <property type="component" value="Unassembled WGS sequence"/>
</dbReference>
<feature type="region of interest" description="Disordered" evidence="3">
    <location>
        <begin position="295"/>
        <end position="316"/>
    </location>
</feature>
<gene>
    <name evidence="6" type="ORF">HANVADRAFT_51145</name>
</gene>
<dbReference type="SMART" id="SM00147">
    <property type="entry name" value="RasGEF"/>
    <property type="match status" value="1"/>
</dbReference>
<evidence type="ECO:0000313" key="7">
    <source>
        <dbReference type="Proteomes" id="UP000092321"/>
    </source>
</evidence>
<dbReference type="Pfam" id="PF00618">
    <property type="entry name" value="RasGEF_N"/>
    <property type="match status" value="1"/>
</dbReference>
<reference evidence="7" key="1">
    <citation type="journal article" date="2016" name="Proc. Natl. Acad. Sci. U.S.A.">
        <title>Comparative genomics of biotechnologically important yeasts.</title>
        <authorList>
            <person name="Riley R."/>
            <person name="Haridas S."/>
            <person name="Wolfe K.H."/>
            <person name="Lopes M.R."/>
            <person name="Hittinger C.T."/>
            <person name="Goeker M."/>
            <person name="Salamov A.A."/>
            <person name="Wisecaver J.H."/>
            <person name="Long T.M."/>
            <person name="Calvey C.H."/>
            <person name="Aerts A.L."/>
            <person name="Barry K.W."/>
            <person name="Choi C."/>
            <person name="Clum A."/>
            <person name="Coughlan A.Y."/>
            <person name="Deshpande S."/>
            <person name="Douglass A.P."/>
            <person name="Hanson S.J."/>
            <person name="Klenk H.-P."/>
            <person name="LaButti K.M."/>
            <person name="Lapidus A."/>
            <person name="Lindquist E.A."/>
            <person name="Lipzen A.M."/>
            <person name="Meier-Kolthoff J.P."/>
            <person name="Ohm R.A."/>
            <person name="Otillar R.P."/>
            <person name="Pangilinan J.L."/>
            <person name="Peng Y."/>
            <person name="Rokas A."/>
            <person name="Rosa C.A."/>
            <person name="Scheuner C."/>
            <person name="Sibirny A.A."/>
            <person name="Slot J.C."/>
            <person name="Stielow J.B."/>
            <person name="Sun H."/>
            <person name="Kurtzman C.P."/>
            <person name="Blackwell M."/>
            <person name="Grigoriev I.V."/>
            <person name="Jeffries T.W."/>
        </authorList>
    </citation>
    <scope>NUCLEOTIDE SEQUENCE [LARGE SCALE GENOMIC DNA]</scope>
    <source>
        <strain evidence="7">NRRL Y-1626</strain>
    </source>
</reference>
<dbReference type="Pfam" id="PF00617">
    <property type="entry name" value="RasGEF"/>
    <property type="match status" value="1"/>
</dbReference>
<dbReference type="EMBL" id="LXPE01000002">
    <property type="protein sequence ID" value="OBA28676.1"/>
    <property type="molecule type" value="Genomic_DNA"/>
</dbReference>
<accession>A0A1B7TIX1</accession>
<dbReference type="PANTHER" id="PTHR23113:SF354">
    <property type="entry name" value="BUD SITE SELECTION PROTEIN 5"/>
    <property type="match status" value="1"/>
</dbReference>
<feature type="domain" description="N-terminal Ras-GEF" evidence="5">
    <location>
        <begin position="897"/>
        <end position="1046"/>
    </location>
</feature>
<organism evidence="6 7">
    <name type="scientific">Hanseniaspora valbyensis NRRL Y-1626</name>
    <dbReference type="NCBI Taxonomy" id="766949"/>
    <lineage>
        <taxon>Eukaryota</taxon>
        <taxon>Fungi</taxon>
        <taxon>Dikarya</taxon>
        <taxon>Ascomycota</taxon>
        <taxon>Saccharomycotina</taxon>
        <taxon>Saccharomycetes</taxon>
        <taxon>Saccharomycodales</taxon>
        <taxon>Saccharomycodaceae</taxon>
        <taxon>Hanseniaspora</taxon>
    </lineage>
</organism>
<dbReference type="InterPro" id="IPR000651">
    <property type="entry name" value="Ras-like_Gua-exchang_fac_N"/>
</dbReference>
<dbReference type="GO" id="GO:0007265">
    <property type="term" value="P:Ras protein signal transduction"/>
    <property type="evidence" value="ECO:0007669"/>
    <property type="project" value="TreeGrafter"/>
</dbReference>
<dbReference type="OrthoDB" id="546434at2759"/>
<evidence type="ECO:0000259" key="5">
    <source>
        <dbReference type="PROSITE" id="PS50212"/>
    </source>
</evidence>
<dbReference type="PROSITE" id="PS50009">
    <property type="entry name" value="RASGEF_CAT"/>
    <property type="match status" value="1"/>
</dbReference>
<dbReference type="InterPro" id="IPR036964">
    <property type="entry name" value="RASGEF_cat_dom_sf"/>
</dbReference>
<dbReference type="SUPFAM" id="SSF48366">
    <property type="entry name" value="Ras GEF"/>
    <property type="match status" value="1"/>
</dbReference>
<proteinExistence type="predicted"/>
<sequence length="1458" mass="168784">MNIDIRNGSKQSLNTISSSTDNDSYITANSELIDDYNYTTTQDESDILYQARRISSPKAPEFNQSSNLEQDRNSSFKKKAHYSFNATPKLDQDYQFTDATKTPSINDESYSEAIKRDLTITRRSQRSSLNNESIETNEKQNFEFTKVLERPNTKKKVRATSSYYEPIDHTSSFDKSHYSKVPIPNLDYRKTYALTNEYKPEGTVDSDMLENYVQNQTDLHSEEVADCDTTAGSIPLDKLDQAKENLRQSMILSESVFDSQNAILEKESQKKASIFQPTNFASAMLEKSKRLTITEEVTNDDKETEEENNEDSQSVLKNNELDLKKEDFNHLFILSTKSFDKNMLEEEEDKGVCLSFDFDELAFVHAVEESGWGEVTLIKSLERGWVPLNYFTDCIKPLEIFLPESDGTGNGINDKIVELRATILSRQYLAPLFQSAGKFLVNPFNDINNSGKKELDIKSINNIQKAIKQLLISTGCISRNNEIVARKLLVKKTRKRLLADWYSISLKADKYRGSSDNEKFTILKKMVFQLLRRAYLFYNIWAIEVQTFENEKRLLNLKEKNIEMTKKARNSETSVTSNSGGSGMQLPVNTVYLHTPPMAYQRLNEVNNFIFQYVGIILGRMDLIENNSAGYEVLEYIIRQIILLLRELLYISKSCSLLINEKYNNQYENNLDSNLDPLLALVSELVSAIKIFINKMFERLNKDESFLYEASKVIVDDQDEYKPSPEAMQITSIISKMTSYITNCIVSCNNYLRVIGDFQLGEDKKYPNFAVNAITANDFIKICSRSLLEEIKQMEWKIVQDKLTINKSLARYSIIQSGLLSDKNLILNNNGIDYLADLLEEDGSNSKETSLLKDKLLQKFTIKEASDSKAEKVAQQYEMDKINDRYLMFKELEFDDVTQQLVSGTLRSIVCYLTDEIVYQKHNFHSNNSLNKNDQLLVSTFFMNLKLFTDGKKLISLLVARFDEYNHSRRYEKRDYQPAIFTNWQSQLRHRQRLVLKFIRTWLESYWDYKSDYSCLSILMNFLNETCNKFLPLESKNLMTIVSKIMLIRNNNDNEDHMAQLVPKSLRNSKLKTMMLRFSEDLSFNDITDPTGNDLVEEYDLMERQSKESLPVPISGLGTANLLTPREFVDVKNSVEEYNKILDLTEENISLPNIVDIWSTIIKDDSAIDKNSTLMLCDINSMEVAKQLTLIESYLFAKIDVDEFLNVDLNNNKPGSTNIKQLIDFTNCFSSYIIESIVSGKTTSLILKRFLSWLKIALSCFYYKNFNSLACIVTSLQNHNISRMKFIWNNLKGKDLELYTKLIKIMEPTSNYKNYRMKLKYFTERLKKNYEFDSMLPVNPDGNNCVVIPFLNLFLQDLIMVSELNSATLSLNPNKKRILISKFYKVTYILEKIQELQFFIMDNLEPMMTDKGDLEKGGNNKEFIANIPALQSFIFFDTWSIYKKYLEDPDRAYKLLNR</sequence>
<evidence type="ECO:0000256" key="2">
    <source>
        <dbReference type="PROSITE-ProRule" id="PRU00168"/>
    </source>
</evidence>
<evidence type="ECO:0000313" key="6">
    <source>
        <dbReference type="EMBL" id="OBA28676.1"/>
    </source>
</evidence>
<protein>
    <submittedName>
        <fullName evidence="6">Ras GEF</fullName>
    </submittedName>
</protein>
<dbReference type="InterPro" id="IPR023578">
    <property type="entry name" value="Ras_GEF_dom_sf"/>
</dbReference>
<keyword evidence="7" id="KW-1185">Reference proteome</keyword>
<feature type="region of interest" description="Disordered" evidence="3">
    <location>
        <begin position="1"/>
        <end position="21"/>
    </location>
</feature>
<evidence type="ECO:0000259" key="4">
    <source>
        <dbReference type="PROSITE" id="PS50009"/>
    </source>
</evidence>
<feature type="domain" description="Ras-GEF" evidence="4">
    <location>
        <begin position="1180"/>
        <end position="1430"/>
    </location>
</feature>
<dbReference type="GO" id="GO:0005886">
    <property type="term" value="C:plasma membrane"/>
    <property type="evidence" value="ECO:0007669"/>
    <property type="project" value="TreeGrafter"/>
</dbReference>
<keyword evidence="1 2" id="KW-0344">Guanine-nucleotide releasing factor</keyword>
<dbReference type="InterPro" id="IPR008937">
    <property type="entry name" value="Ras-like_GEF"/>
</dbReference>
<feature type="compositionally biased region" description="Polar residues" evidence="3">
    <location>
        <begin position="8"/>
        <end position="21"/>
    </location>
</feature>
<dbReference type="PANTHER" id="PTHR23113">
    <property type="entry name" value="GUANINE NUCLEOTIDE EXCHANGE FACTOR"/>
    <property type="match status" value="1"/>
</dbReference>